<proteinExistence type="predicted"/>
<dbReference type="EMBL" id="BA000059">
    <property type="protein sequence ID" value="BAO05086.1"/>
    <property type="molecule type" value="Genomic_DNA"/>
</dbReference>
<dbReference type="RefSeq" id="WP_043013427.1">
    <property type="nucleotide sequence ID" value="NZ_BA000059.1"/>
</dbReference>
<gene>
    <name evidence="1" type="ORF">CBO05P2_061</name>
</gene>
<accession>A0A060N3J1</accession>
<sequence>MTHFKYTRNKKLKEGMFMNIKLWIKRVKCAMFCNKPFELLNYYEKIDKGIVGAVKCPKCGNEMFILNKRK</sequence>
<dbReference type="Proteomes" id="UP000054164">
    <property type="component" value="Unassembled WGS sequence"/>
</dbReference>
<organism evidence="1">
    <name type="scientific">Clostridium botulinum B str. Osaka05</name>
    <dbReference type="NCBI Taxonomy" id="1407017"/>
    <lineage>
        <taxon>Bacteria</taxon>
        <taxon>Bacillati</taxon>
        <taxon>Bacillota</taxon>
        <taxon>Clostridia</taxon>
        <taxon>Eubacteriales</taxon>
        <taxon>Clostridiaceae</taxon>
        <taxon>Clostridium</taxon>
    </lineage>
</organism>
<protein>
    <submittedName>
        <fullName evidence="1">Uncharacterized protein</fullName>
    </submittedName>
</protein>
<dbReference type="AlphaFoldDB" id="A0A060N3J1"/>
<dbReference type="HOGENOM" id="CLU_203074_0_0_9"/>
<reference evidence="1" key="1">
    <citation type="submission" date="2013-10" db="EMBL/GenBank/DDBJ databases">
        <title>Draft genome sequence of Clostridium botulinum type B strain Osaka05.</title>
        <authorList>
            <person name="Sakaguchi Y."/>
            <person name="Hosomi K."/>
            <person name="Uchiyama J."/>
            <person name="Ogura Y."/>
            <person name="Sakaguchi M."/>
            <person name="Kohda T."/>
            <person name="Mukamoto M."/>
            <person name="Misawa N."/>
            <person name="Matsuzaki S."/>
            <person name="Hayashi T."/>
            <person name="Kozaki S."/>
        </authorList>
    </citation>
    <scope>NUCLEOTIDE SEQUENCE</scope>
    <source>
        <strain evidence="1">Osaka05</strain>
    </source>
</reference>
<name>A0A060N3J1_CLOBO</name>
<evidence type="ECO:0000313" key="1">
    <source>
        <dbReference type="EMBL" id="BAO05086.1"/>
    </source>
</evidence>